<reference evidence="3" key="2">
    <citation type="submission" date="2004-02" db="EMBL/GenBank/DDBJ databases">
        <authorList>
            <consortium name="Genoscope"/>
            <consortium name="Whitehead Institute Centre for Genome Research"/>
        </authorList>
    </citation>
    <scope>NUCLEOTIDE SEQUENCE</scope>
</reference>
<dbReference type="InterPro" id="IPR042279">
    <property type="entry name" value="Pep_M60_3"/>
</dbReference>
<dbReference type="EMBL" id="CAAE01014974">
    <property type="protein sequence ID" value="CAG06448.1"/>
    <property type="molecule type" value="Genomic_DNA"/>
</dbReference>
<dbReference type="Gene3D" id="1.10.390.30">
    <property type="entry name" value="Peptidase M60, enhancin-like domain 3"/>
    <property type="match status" value="1"/>
</dbReference>
<dbReference type="KEGG" id="tng:GSTEN00026802G001"/>
<sequence length="919" mass="102369">MSTKPTQDYEEAYKRLVKGLTQLDIRTSAVPSELALFGDAFPLAINSKGQVLMAASKYGLGRIVVLSHESYMSAFPALVENAVNWLKGDKSVNFAVAVHQNLKAVAENLSNRKFTVKVVGGFRSDLGVGVYVTDAYSLGEDPKTLVAFLKSGGGVLIGGQAWYWSSQNPGVEPLLNFGGNKVSGVAGIYFTVKYGEVETLSITQEVPYSWKSLKPARDFNDDLKFLLKGVPEFGLVEGIFSEILAHGSLAFPIATTEDGRPFLAGAYYGLGRILVIAHEEGFSNEKLSTFWSNAIRWLDQGRNGVVGVERRNAVPNLSKSGFTCENTSFRKDLSVYMGVAYSDSYAKEMQDFVAEGGGLVIGGQAWYWSYSGGNVMTEFPGNKILNKMGLSLLATTIPNGIYKVPESSQAIMDNYHFRHMLYQCASYILEDHELSQHKMQSLKKLGHDCAKYLQIKAYDCSSYTQTMLALYDLLLKAGMPQVSESSPVKSPKDHFLLSVGSEMYKVFPDPDGLLPHLIKDIPSLPGSVVFLRCKSQPLVLVLLVSEEAEWISTGLYLSPGMKTTLTLPDAIVNKGWKIQIGCQTDYLQHQELKRAPSVHLRVPVTSETMQVRNLWGGLIYLLAPPQTRVTGVEMLVQQAVLAPYYKSGVTTACEWSQLRVAPSPWAELEFDNIILTVPSNVVRDLEQAEALAKLWNNIMKSVAELASIPLKFPRKERIVSDVQISAGWMHAGYPIMGHIPTASIMVSIKKATTGDFWGPLHELGHNQQRFCWEFKPHTTEATCNLWSVHVHEEVLGVCRAKAHPDLTLEKRNARIKKYVANGRSLSDWNVWTALETYLQLQEKFGWDAFKKVFASYYEKRNFPQDNKGKMNLYAETFSRTVGMNLTGFCKSWGWPIEEETEEALSHLPPWTDHPMAPYN</sequence>
<dbReference type="GO" id="GO:0044325">
    <property type="term" value="F:transmembrane transporter binding"/>
    <property type="evidence" value="ECO:0007669"/>
    <property type="project" value="TreeGrafter"/>
</dbReference>
<gene>
    <name evidence="3" type="ORF">GSTENG00026802001</name>
</gene>
<evidence type="ECO:0000256" key="1">
    <source>
        <dbReference type="ARBA" id="ARBA00009770"/>
    </source>
</evidence>
<accession>Q4RYT4</accession>
<dbReference type="InterPro" id="IPR035423">
    <property type="entry name" value="M60-like_N"/>
</dbReference>
<dbReference type="InterPro" id="IPR029062">
    <property type="entry name" value="Class_I_gatase-like"/>
</dbReference>
<protein>
    <submittedName>
        <fullName evidence="3">(spotted green pufferfish) hypothetical protein</fullName>
    </submittedName>
</protein>
<dbReference type="GO" id="GO:0005886">
    <property type="term" value="C:plasma membrane"/>
    <property type="evidence" value="ECO:0007669"/>
    <property type="project" value="TreeGrafter"/>
</dbReference>
<dbReference type="PANTHER" id="PTHR15730">
    <property type="entry name" value="EXPERIMENTAL AUTOIMMUNE PROSTATITIS ANTIGEN 2-RELATED"/>
    <property type="match status" value="1"/>
</dbReference>
<dbReference type="SMART" id="SM01276">
    <property type="entry name" value="M60-like"/>
    <property type="match status" value="1"/>
</dbReference>
<dbReference type="Pfam" id="PF17291">
    <property type="entry name" value="M60-like_N"/>
    <property type="match status" value="1"/>
</dbReference>
<organism evidence="3">
    <name type="scientific">Tetraodon nigroviridis</name>
    <name type="common">Spotted green pufferfish</name>
    <name type="synonym">Chelonodon nigroviridis</name>
    <dbReference type="NCBI Taxonomy" id="99883"/>
    <lineage>
        <taxon>Eukaryota</taxon>
        <taxon>Metazoa</taxon>
        <taxon>Chordata</taxon>
        <taxon>Craniata</taxon>
        <taxon>Vertebrata</taxon>
        <taxon>Euteleostomi</taxon>
        <taxon>Actinopterygii</taxon>
        <taxon>Neopterygii</taxon>
        <taxon>Teleostei</taxon>
        <taxon>Neoteleostei</taxon>
        <taxon>Acanthomorphata</taxon>
        <taxon>Eupercaria</taxon>
        <taxon>Tetraodontiformes</taxon>
        <taxon>Tetradontoidea</taxon>
        <taxon>Tetraodontidae</taxon>
        <taxon>Tetraodon</taxon>
    </lineage>
</organism>
<proteinExistence type="inferred from homology"/>
<comment type="caution">
    <text evidence="3">The sequence shown here is derived from an EMBL/GenBank/DDBJ whole genome shotgun (WGS) entry which is preliminary data.</text>
</comment>
<dbReference type="MEROPS" id="M98.A01"/>
<feature type="domain" description="Peptidase M60" evidence="2">
    <location>
        <begin position="548"/>
        <end position="845"/>
    </location>
</feature>
<dbReference type="SUPFAM" id="SSF52317">
    <property type="entry name" value="Class I glutamine amidotransferase-like"/>
    <property type="match status" value="1"/>
</dbReference>
<evidence type="ECO:0000259" key="2">
    <source>
        <dbReference type="PROSITE" id="PS51723"/>
    </source>
</evidence>
<evidence type="ECO:0000313" key="3">
    <source>
        <dbReference type="EMBL" id="CAG06448.1"/>
    </source>
</evidence>
<dbReference type="PANTHER" id="PTHR15730:SF5">
    <property type="entry name" value="SI:CH211-210B2.2-RELATED"/>
    <property type="match status" value="1"/>
</dbReference>
<dbReference type="AlphaFoldDB" id="Q4RYT4"/>
<dbReference type="Pfam" id="PF13402">
    <property type="entry name" value="Peptidase_M60"/>
    <property type="match status" value="1"/>
</dbReference>
<dbReference type="InterPro" id="IPR051244">
    <property type="entry name" value="TCAF"/>
</dbReference>
<dbReference type="GO" id="GO:0090314">
    <property type="term" value="P:positive regulation of protein targeting to membrane"/>
    <property type="evidence" value="ECO:0007669"/>
    <property type="project" value="TreeGrafter"/>
</dbReference>
<feature type="non-terminal residue" evidence="3">
    <location>
        <position position="919"/>
    </location>
</feature>
<dbReference type="OrthoDB" id="10260387at2759"/>
<dbReference type="PROSITE" id="PS51723">
    <property type="entry name" value="PEPTIDASE_M60"/>
    <property type="match status" value="1"/>
</dbReference>
<comment type="similarity">
    <text evidence="1">Belongs to the TCAF family.</text>
</comment>
<reference evidence="3" key="1">
    <citation type="journal article" date="2004" name="Nature">
        <title>Genome duplication in the teleost fish Tetraodon nigroviridis reveals the early vertebrate proto-karyotype.</title>
        <authorList>
            <person name="Jaillon O."/>
            <person name="Aury J.-M."/>
            <person name="Brunet F."/>
            <person name="Petit J.-L."/>
            <person name="Stange-Thomann N."/>
            <person name="Mauceli E."/>
            <person name="Bouneau L."/>
            <person name="Fischer C."/>
            <person name="Ozouf-Costaz C."/>
            <person name="Bernot A."/>
            <person name="Nicaud S."/>
            <person name="Jaffe D."/>
            <person name="Fisher S."/>
            <person name="Lutfalla G."/>
            <person name="Dossat C."/>
            <person name="Segurens B."/>
            <person name="Dasilva C."/>
            <person name="Salanoubat M."/>
            <person name="Levy M."/>
            <person name="Boudet N."/>
            <person name="Castellano S."/>
            <person name="Anthouard V."/>
            <person name="Jubin C."/>
            <person name="Castelli V."/>
            <person name="Katinka M."/>
            <person name="Vacherie B."/>
            <person name="Biemont C."/>
            <person name="Skalli Z."/>
            <person name="Cattolico L."/>
            <person name="Poulain J."/>
            <person name="De Berardinis V."/>
            <person name="Cruaud C."/>
            <person name="Duprat S."/>
            <person name="Brottier P."/>
            <person name="Coutanceau J.-P."/>
            <person name="Gouzy J."/>
            <person name="Parra G."/>
            <person name="Lardier G."/>
            <person name="Chapple C."/>
            <person name="McKernan K.J."/>
            <person name="McEwan P."/>
            <person name="Bosak S."/>
            <person name="Kellis M."/>
            <person name="Volff J.-N."/>
            <person name="Guigo R."/>
            <person name="Zody M.C."/>
            <person name="Mesirov J."/>
            <person name="Lindblad-Toh K."/>
            <person name="Birren B."/>
            <person name="Nusbaum C."/>
            <person name="Kahn D."/>
            <person name="Robinson-Rechavi M."/>
            <person name="Laudet V."/>
            <person name="Schachter V."/>
            <person name="Quetier F."/>
            <person name="Saurin W."/>
            <person name="Scarpelli C."/>
            <person name="Wincker P."/>
            <person name="Lander E.S."/>
            <person name="Weissenbach J."/>
            <person name="Roest Crollius H."/>
        </authorList>
    </citation>
    <scope>NUCLEOTIDE SEQUENCE [LARGE SCALE GENOMIC DNA]</scope>
</reference>
<name>Q4RYT4_TETNG</name>
<dbReference type="FunFam" id="3.40.390.80:FF:000001">
    <property type="entry name" value="TRPM8 channel-associated factor 1"/>
    <property type="match status" value="1"/>
</dbReference>
<dbReference type="Gene3D" id="3.40.390.80">
    <property type="entry name" value="Peptidase M60, enhancin-like domain 2"/>
    <property type="match status" value="1"/>
</dbReference>
<dbReference type="InterPro" id="IPR031161">
    <property type="entry name" value="Peptidase_M60_dom"/>
</dbReference>